<sequence>MHSERVMIASVDSSEEIPGLLAVPDGTGPWAGVVLVHEVFGIEENMIHQAEHLASKGYLVLMPDLYSRGGMRRCLRATFRALRDGDGQAFRDVEAAKANLLARADCTGKMGVIGFCMGGGFALQMAHRGYDASAVNYGMMPAQLDEILDGACPIVGSYGGKDKTLKGAAAKMELALSARGIPHDIKEYPAANHAFMNPGPAGPKALRPFMQKVAGFRPFPEEAADAWQRIDSFFAEYLR</sequence>
<dbReference type="EMBL" id="CAFBMB010000131">
    <property type="protein sequence ID" value="CAB4907991.1"/>
    <property type="molecule type" value="Genomic_DNA"/>
</dbReference>
<dbReference type="AlphaFoldDB" id="A0A6J7GHY6"/>
<dbReference type="PANTHER" id="PTHR46623">
    <property type="entry name" value="CARBOXYMETHYLENEBUTENOLIDASE-RELATED"/>
    <property type="match status" value="1"/>
</dbReference>
<reference evidence="2" key="1">
    <citation type="submission" date="2020-05" db="EMBL/GenBank/DDBJ databases">
        <authorList>
            <person name="Chiriac C."/>
            <person name="Salcher M."/>
            <person name="Ghai R."/>
            <person name="Kavagutti S V."/>
        </authorList>
    </citation>
    <scope>NUCLEOTIDE SEQUENCE</scope>
</reference>
<dbReference type="SUPFAM" id="SSF53474">
    <property type="entry name" value="alpha/beta-Hydrolases"/>
    <property type="match status" value="1"/>
</dbReference>
<dbReference type="InterPro" id="IPR051049">
    <property type="entry name" value="Dienelactone_hydrolase-like"/>
</dbReference>
<proteinExistence type="predicted"/>
<name>A0A6J7GHY6_9ZZZZ</name>
<protein>
    <submittedName>
        <fullName evidence="2">Unannotated protein</fullName>
    </submittedName>
</protein>
<dbReference type="GO" id="GO:0016787">
    <property type="term" value="F:hydrolase activity"/>
    <property type="evidence" value="ECO:0007669"/>
    <property type="project" value="InterPro"/>
</dbReference>
<evidence type="ECO:0000313" key="2">
    <source>
        <dbReference type="EMBL" id="CAB4907991.1"/>
    </source>
</evidence>
<dbReference type="PANTHER" id="PTHR46623:SF6">
    <property type="entry name" value="ALPHA_BETA-HYDROLASES SUPERFAMILY PROTEIN"/>
    <property type="match status" value="1"/>
</dbReference>
<feature type="domain" description="Dienelactone hydrolase" evidence="1">
    <location>
        <begin position="17"/>
        <end position="238"/>
    </location>
</feature>
<dbReference type="InterPro" id="IPR002925">
    <property type="entry name" value="Dienelactn_hydro"/>
</dbReference>
<gene>
    <name evidence="2" type="ORF">UFOPK3516_01314</name>
</gene>
<dbReference type="Pfam" id="PF01738">
    <property type="entry name" value="DLH"/>
    <property type="match status" value="1"/>
</dbReference>
<dbReference type="InterPro" id="IPR029058">
    <property type="entry name" value="AB_hydrolase_fold"/>
</dbReference>
<accession>A0A6J7GHY6</accession>
<dbReference type="Gene3D" id="3.40.50.1820">
    <property type="entry name" value="alpha/beta hydrolase"/>
    <property type="match status" value="1"/>
</dbReference>
<organism evidence="2">
    <name type="scientific">freshwater metagenome</name>
    <dbReference type="NCBI Taxonomy" id="449393"/>
    <lineage>
        <taxon>unclassified sequences</taxon>
        <taxon>metagenomes</taxon>
        <taxon>ecological metagenomes</taxon>
    </lineage>
</organism>
<evidence type="ECO:0000259" key="1">
    <source>
        <dbReference type="Pfam" id="PF01738"/>
    </source>
</evidence>